<feature type="domain" description="GRF-type" evidence="7">
    <location>
        <begin position="364"/>
        <end position="409"/>
    </location>
</feature>
<dbReference type="Pfam" id="PF13532">
    <property type="entry name" value="2OG-FeII_Oxy_2"/>
    <property type="match status" value="1"/>
</dbReference>
<reference evidence="8 9" key="1">
    <citation type="journal article" date="2015" name="Genome Announc.">
        <title>Draft Genome Sequence and Gene Annotation of the Entomopathogenic Fungus Verticillium hemipterigenum.</title>
        <authorList>
            <person name="Horn F."/>
            <person name="Habel A."/>
            <person name="Scharf D.H."/>
            <person name="Dworschak J."/>
            <person name="Brakhage A.A."/>
            <person name="Guthke R."/>
            <person name="Hertweck C."/>
            <person name="Linde J."/>
        </authorList>
    </citation>
    <scope>NUCLEOTIDE SEQUENCE [LARGE SCALE GENOMIC DNA]</scope>
</reference>
<feature type="domain" description="Fe2OG dioxygenase" evidence="6">
    <location>
        <begin position="237"/>
        <end position="353"/>
    </location>
</feature>
<evidence type="ECO:0000256" key="2">
    <source>
        <dbReference type="ARBA" id="ARBA00022771"/>
    </source>
</evidence>
<evidence type="ECO:0000259" key="6">
    <source>
        <dbReference type="PROSITE" id="PS51471"/>
    </source>
</evidence>
<keyword evidence="2 4" id="KW-0863">Zinc-finger</keyword>
<dbReference type="PANTHER" id="PTHR31212">
    <property type="entry name" value="ALPHA-KETOGLUTARATE-DEPENDENT DIOXYGENASE ALKB HOMOLOG 3"/>
    <property type="match status" value="1"/>
</dbReference>
<dbReference type="PROSITE" id="PS51471">
    <property type="entry name" value="FE2OG_OXY"/>
    <property type="match status" value="1"/>
</dbReference>
<feature type="region of interest" description="Disordered" evidence="5">
    <location>
        <begin position="1"/>
        <end position="23"/>
    </location>
</feature>
<keyword evidence="9" id="KW-1185">Reference proteome</keyword>
<accession>A0A0A1TDP3</accession>
<dbReference type="OrthoDB" id="545910at2759"/>
<dbReference type="HOGENOM" id="CLU_026011_0_0_1"/>
<dbReference type="InterPro" id="IPR037151">
    <property type="entry name" value="AlkB-like_sf"/>
</dbReference>
<protein>
    <submittedName>
        <fullName evidence="8">Putative GRF zinc finger domain-containing protein</fullName>
    </submittedName>
</protein>
<dbReference type="GO" id="GO:0008270">
    <property type="term" value="F:zinc ion binding"/>
    <property type="evidence" value="ECO:0007669"/>
    <property type="project" value="UniProtKB-KW"/>
</dbReference>
<evidence type="ECO:0000259" key="7">
    <source>
        <dbReference type="PROSITE" id="PS51999"/>
    </source>
</evidence>
<keyword evidence="1" id="KW-0479">Metal-binding</keyword>
<dbReference type="CDD" id="cd14279">
    <property type="entry name" value="CUE"/>
    <property type="match status" value="1"/>
</dbReference>
<dbReference type="STRING" id="1531966.A0A0A1TDP3"/>
<dbReference type="Proteomes" id="UP000039046">
    <property type="component" value="Unassembled WGS sequence"/>
</dbReference>
<dbReference type="SUPFAM" id="SSF51197">
    <property type="entry name" value="Clavaminate synthase-like"/>
    <property type="match status" value="1"/>
</dbReference>
<dbReference type="InterPro" id="IPR005123">
    <property type="entry name" value="Oxoglu/Fe-dep_dioxygenase_dom"/>
</dbReference>
<keyword evidence="3" id="KW-0862">Zinc</keyword>
<dbReference type="InterPro" id="IPR010666">
    <property type="entry name" value="Znf_GRF"/>
</dbReference>
<dbReference type="Gene3D" id="2.60.120.590">
    <property type="entry name" value="Alpha-ketoglutarate-dependent dioxygenase AlkB-like"/>
    <property type="match status" value="1"/>
</dbReference>
<dbReference type="FunFam" id="2.60.120.590:FF:000010">
    <property type="entry name" value="GRF zinc finger domain protein"/>
    <property type="match status" value="1"/>
</dbReference>
<evidence type="ECO:0000256" key="3">
    <source>
        <dbReference type="ARBA" id="ARBA00022833"/>
    </source>
</evidence>
<name>A0A0A1TDP3_9HYPO</name>
<evidence type="ECO:0000313" key="9">
    <source>
        <dbReference type="Proteomes" id="UP000039046"/>
    </source>
</evidence>
<evidence type="ECO:0000313" key="8">
    <source>
        <dbReference type="EMBL" id="CEJ84627.1"/>
    </source>
</evidence>
<dbReference type="InterPro" id="IPR032854">
    <property type="entry name" value="ALKBH3"/>
</dbReference>
<sequence>MKAVLNRPKRKASTPPPAEDAEDSTELKLAMLASLHSDIDQETLMDVLLAHDGSVADASASLQNFKPGGKKTGVIGQQQSLRHFAVGGASSTSPVKKKVKSRKGATLHLFDPADVAEHTPCTIIHNFLPPDLANDLLKELLDEAPTFEQITFKLFDNVVSSPHTSSFYVGSTSEIQTLKTDYYYNGSKLNDIRQLTPQLTKVRPLVQDAVNSEVQDRIKTTYPGGKKLKYQSPNTWIPNAAFVNCYDGAQQSVGWHSDHLTYLGPRAIIGSISLGVAREFRVRRVLPKDEDTRRPEDSDAEGQISIHLPHNSLLVMHAEMQEEWKHSIAPALSIDPHPIAGNKRINITYRDYRANMHPRYTPKCKCNIPCVLRVVTRKRENFGKYFWMCHAGNIPDKEGCSHFQWAEFDNDGNPIYGKR</sequence>
<gene>
    <name evidence="8" type="ORF">VHEMI03532</name>
</gene>
<dbReference type="GO" id="GO:0006307">
    <property type="term" value="P:DNA alkylation repair"/>
    <property type="evidence" value="ECO:0007669"/>
    <property type="project" value="InterPro"/>
</dbReference>
<dbReference type="GO" id="GO:0051213">
    <property type="term" value="F:dioxygenase activity"/>
    <property type="evidence" value="ECO:0007669"/>
    <property type="project" value="InterPro"/>
</dbReference>
<proteinExistence type="predicted"/>
<dbReference type="EMBL" id="CDHN01000002">
    <property type="protein sequence ID" value="CEJ84627.1"/>
    <property type="molecule type" value="Genomic_DNA"/>
</dbReference>
<evidence type="ECO:0000256" key="4">
    <source>
        <dbReference type="PROSITE-ProRule" id="PRU01343"/>
    </source>
</evidence>
<organism evidence="8 9">
    <name type="scientific">[Torrubiella] hemipterigena</name>
    <dbReference type="NCBI Taxonomy" id="1531966"/>
    <lineage>
        <taxon>Eukaryota</taxon>
        <taxon>Fungi</taxon>
        <taxon>Dikarya</taxon>
        <taxon>Ascomycota</taxon>
        <taxon>Pezizomycotina</taxon>
        <taxon>Sordariomycetes</taxon>
        <taxon>Hypocreomycetidae</taxon>
        <taxon>Hypocreales</taxon>
        <taxon>Clavicipitaceae</taxon>
        <taxon>Clavicipitaceae incertae sedis</taxon>
        <taxon>'Torrubiella' clade</taxon>
    </lineage>
</organism>
<dbReference type="InterPro" id="IPR027450">
    <property type="entry name" value="AlkB-like"/>
</dbReference>
<evidence type="ECO:0000256" key="5">
    <source>
        <dbReference type="SAM" id="MobiDB-lite"/>
    </source>
</evidence>
<dbReference type="PANTHER" id="PTHR31212:SF4">
    <property type="entry name" value="ALPHA-KETOGLUTARATE-DEPENDENT DIOXYGENASE ALKB HOMOLOG 3"/>
    <property type="match status" value="1"/>
</dbReference>
<dbReference type="PROSITE" id="PS51999">
    <property type="entry name" value="ZF_GRF"/>
    <property type="match status" value="1"/>
</dbReference>
<dbReference type="Pfam" id="PF06839">
    <property type="entry name" value="Zn_ribbon_GRF"/>
    <property type="match status" value="1"/>
</dbReference>
<dbReference type="AlphaFoldDB" id="A0A0A1TDP3"/>
<evidence type="ECO:0000256" key="1">
    <source>
        <dbReference type="ARBA" id="ARBA00022723"/>
    </source>
</evidence>